<dbReference type="EMBL" id="MG023137">
    <property type="protein sequence ID" value="AUF34977.1"/>
    <property type="molecule type" value="Genomic_DNA"/>
</dbReference>
<evidence type="ECO:0000313" key="2">
    <source>
        <dbReference type="EMBL" id="AUF34977.1"/>
    </source>
</evidence>
<dbReference type="SUPFAM" id="SSF52540">
    <property type="entry name" value="P-loop containing nucleoside triphosphate hydrolases"/>
    <property type="match status" value="1"/>
</dbReference>
<dbReference type="GO" id="GO:0003723">
    <property type="term" value="F:RNA binding"/>
    <property type="evidence" value="ECO:0007669"/>
    <property type="project" value="InterPro"/>
</dbReference>
<sequence length="430" mass="50129">METHLDTNASAAAKDSRRRITKALITIFHEAVDATKIHPESYFGDDWQTRIKSWVAKWERCTKTDQLHAHIYLDMKSDQRIQINSLMDLINPVSPRNDIKLPKYANTDCRKFMINYVLKPDTTEPGVEPFVWSSNKNEHFQFDTKLWDERKGKLKPTSAKDERDKKIIEFLEAFPVWKSYDEILHTNMESKHLLASCGWSRKYHQSRLASEPRRTITDVVVMYGVGGSGKTTMAKNWNSGDEDEPEEYRYYRRNYDDGNFWGGGSTSYRGQRVIHFDEFNGQEKFSDFKEICDIGSVGKPINVKNSGAFLNHETVVLTSNVHPAYWYQNVWMKDKHMWSPFNRRITTVLFFPELRPDGTRNEASADLPYHFIDQTEEFSTFTKWEMAIDHSEAHWPFSSGNNDPDVPLWQWDTAQGKFVCVGSKSKDFNP</sequence>
<protein>
    <submittedName>
        <fullName evidence="2">Putative replication-associated protein</fullName>
    </submittedName>
</protein>
<feature type="domain" description="Helicase superfamily 3 single-stranded DNA/RNA virus" evidence="1">
    <location>
        <begin position="220"/>
        <end position="320"/>
    </location>
</feature>
<organism evidence="2">
    <name type="scientific">uncultured virus</name>
    <dbReference type="NCBI Taxonomy" id="340016"/>
    <lineage>
        <taxon>Viruses</taxon>
        <taxon>environmental samples</taxon>
    </lineage>
</organism>
<name>A0A2H4YQ45_9VIRU</name>
<dbReference type="Pfam" id="PF00910">
    <property type="entry name" value="RNA_helicase"/>
    <property type="match status" value="1"/>
</dbReference>
<reference evidence="2" key="1">
    <citation type="journal article" date="2017" name="Viruses">
        <title>Distribution and Inferred Evolutionary Characteristics of a Chimeric ssDNA Virus Associated with Intertidal Marine Isopods.</title>
        <authorList>
            <person name="Bistolas K.S.I."/>
            <person name="Besemer R.M."/>
            <person name="Rudstam L.G."/>
            <person name="Hewson I."/>
        </authorList>
    </citation>
    <scope>NUCLEOTIDE SEQUENCE</scope>
    <source>
        <strain evidence="2">GOaV2702</strain>
    </source>
</reference>
<evidence type="ECO:0000259" key="1">
    <source>
        <dbReference type="Pfam" id="PF00910"/>
    </source>
</evidence>
<dbReference type="InterPro" id="IPR027417">
    <property type="entry name" value="P-loop_NTPase"/>
</dbReference>
<dbReference type="GO" id="GO:0003724">
    <property type="term" value="F:RNA helicase activity"/>
    <property type="evidence" value="ECO:0007669"/>
    <property type="project" value="InterPro"/>
</dbReference>
<dbReference type="InterPro" id="IPR000605">
    <property type="entry name" value="Helicase_SF3_ssDNA/RNA_vir"/>
</dbReference>
<accession>A0A2H4YQ45</accession>
<proteinExistence type="predicted"/>
<dbReference type="Gene3D" id="3.40.50.300">
    <property type="entry name" value="P-loop containing nucleotide triphosphate hydrolases"/>
    <property type="match status" value="1"/>
</dbReference>